<sequence length="131" mass="14448">MKFFSQLSTSSKQKCTKKAKRNDTQSKRMERSEENIVVCNLKMTMVKVVLHELNKTHQMPRGYPKILMLKATHGINSQTNANSPYKQPPFDLRLSPIMSPSGSSIIGEGGGGACDSGWAMPFSMHGSQQSG</sequence>
<name>A0ABR2NPN0_9ROSI</name>
<organism evidence="2 3">
    <name type="scientific">Hibiscus sabdariffa</name>
    <name type="common">roselle</name>
    <dbReference type="NCBI Taxonomy" id="183260"/>
    <lineage>
        <taxon>Eukaryota</taxon>
        <taxon>Viridiplantae</taxon>
        <taxon>Streptophyta</taxon>
        <taxon>Embryophyta</taxon>
        <taxon>Tracheophyta</taxon>
        <taxon>Spermatophyta</taxon>
        <taxon>Magnoliopsida</taxon>
        <taxon>eudicotyledons</taxon>
        <taxon>Gunneridae</taxon>
        <taxon>Pentapetalae</taxon>
        <taxon>rosids</taxon>
        <taxon>malvids</taxon>
        <taxon>Malvales</taxon>
        <taxon>Malvaceae</taxon>
        <taxon>Malvoideae</taxon>
        <taxon>Hibiscus</taxon>
    </lineage>
</organism>
<feature type="region of interest" description="Disordered" evidence="1">
    <location>
        <begin position="1"/>
        <end position="32"/>
    </location>
</feature>
<evidence type="ECO:0000313" key="3">
    <source>
        <dbReference type="Proteomes" id="UP001396334"/>
    </source>
</evidence>
<evidence type="ECO:0000256" key="1">
    <source>
        <dbReference type="SAM" id="MobiDB-lite"/>
    </source>
</evidence>
<protein>
    <submittedName>
        <fullName evidence="2">Uncharacterized protein</fullName>
    </submittedName>
</protein>
<evidence type="ECO:0000313" key="2">
    <source>
        <dbReference type="EMBL" id="KAK8977940.1"/>
    </source>
</evidence>
<dbReference type="Proteomes" id="UP001396334">
    <property type="component" value="Unassembled WGS sequence"/>
</dbReference>
<feature type="region of interest" description="Disordered" evidence="1">
    <location>
        <begin position="78"/>
        <end position="106"/>
    </location>
</feature>
<proteinExistence type="predicted"/>
<feature type="compositionally biased region" description="Polar residues" evidence="1">
    <location>
        <begin position="1"/>
        <end position="13"/>
    </location>
</feature>
<accession>A0ABR2NPN0</accession>
<keyword evidence="3" id="KW-1185">Reference proteome</keyword>
<dbReference type="EMBL" id="JBBPBN010000115">
    <property type="protein sequence ID" value="KAK8977940.1"/>
    <property type="molecule type" value="Genomic_DNA"/>
</dbReference>
<reference evidence="2 3" key="1">
    <citation type="journal article" date="2024" name="G3 (Bethesda)">
        <title>Genome assembly of Hibiscus sabdariffa L. provides insights into metabolisms of medicinal natural products.</title>
        <authorList>
            <person name="Kim T."/>
        </authorList>
    </citation>
    <scope>NUCLEOTIDE SEQUENCE [LARGE SCALE GENOMIC DNA]</scope>
    <source>
        <strain evidence="2">TK-2024</strain>
        <tissue evidence="2">Old leaves</tissue>
    </source>
</reference>
<comment type="caution">
    <text evidence="2">The sequence shown here is derived from an EMBL/GenBank/DDBJ whole genome shotgun (WGS) entry which is preliminary data.</text>
</comment>
<feature type="compositionally biased region" description="Basic and acidic residues" evidence="1">
    <location>
        <begin position="21"/>
        <end position="32"/>
    </location>
</feature>
<gene>
    <name evidence="2" type="ORF">V6N11_059569</name>
</gene>
<feature type="compositionally biased region" description="Low complexity" evidence="1">
    <location>
        <begin position="95"/>
        <end position="106"/>
    </location>
</feature>